<accession>A0A0F9ILI5</accession>
<sequence length="83" mass="10128">MPHRGLPICYHTEEIHKRVLPNYPEGVRVEQSRCPDQFWLIRQIDRRWDPPKRLIECKYCGKQRWTSTQWLVQTLEPKPKDSK</sequence>
<dbReference type="AlphaFoldDB" id="A0A0F9ILI5"/>
<dbReference type="EMBL" id="LAZR01013721">
    <property type="protein sequence ID" value="KKM20649.1"/>
    <property type="molecule type" value="Genomic_DNA"/>
</dbReference>
<organism evidence="1">
    <name type="scientific">marine sediment metagenome</name>
    <dbReference type="NCBI Taxonomy" id="412755"/>
    <lineage>
        <taxon>unclassified sequences</taxon>
        <taxon>metagenomes</taxon>
        <taxon>ecological metagenomes</taxon>
    </lineage>
</organism>
<reference evidence="1" key="1">
    <citation type="journal article" date="2015" name="Nature">
        <title>Complex archaea that bridge the gap between prokaryotes and eukaryotes.</title>
        <authorList>
            <person name="Spang A."/>
            <person name="Saw J.H."/>
            <person name="Jorgensen S.L."/>
            <person name="Zaremba-Niedzwiedzka K."/>
            <person name="Martijn J."/>
            <person name="Lind A.E."/>
            <person name="van Eijk R."/>
            <person name="Schleper C."/>
            <person name="Guy L."/>
            <person name="Ettema T.J."/>
        </authorList>
    </citation>
    <scope>NUCLEOTIDE SEQUENCE</scope>
</reference>
<evidence type="ECO:0000313" key="1">
    <source>
        <dbReference type="EMBL" id="KKM20649.1"/>
    </source>
</evidence>
<gene>
    <name evidence="1" type="ORF">LCGC14_1643360</name>
</gene>
<name>A0A0F9ILI5_9ZZZZ</name>
<protein>
    <submittedName>
        <fullName evidence="1">Uncharacterized protein</fullName>
    </submittedName>
</protein>
<proteinExistence type="predicted"/>
<comment type="caution">
    <text evidence="1">The sequence shown here is derived from an EMBL/GenBank/DDBJ whole genome shotgun (WGS) entry which is preliminary data.</text>
</comment>